<comment type="caution">
    <text evidence="9">The sequence shown here is derived from an EMBL/GenBank/DDBJ whole genome shotgun (WGS) entry which is preliminary data.</text>
</comment>
<dbReference type="PANTHER" id="PTHR15858">
    <property type="entry name" value="IMMEDIATE EARLY RESPONSE 3-INTERACTING PROTEIN 1"/>
    <property type="match status" value="1"/>
</dbReference>
<proteinExistence type="inferred from homology"/>
<dbReference type="Pfam" id="PF08571">
    <property type="entry name" value="Yos1"/>
    <property type="match status" value="1"/>
</dbReference>
<sequence>MALLFPSFGLGSLFYVGVLLVNAIAVLSEDRFLARIGWSPNSVTSEPSFGAPQDGNSINSADRHQYAGDNISVYTGLSVKNKTRKDIMTDEGMAPRKSAERWIEGQIRCLSHFGILDC</sequence>
<organism evidence="9 10">
    <name type="scientific">Venturia inaequalis</name>
    <name type="common">Apple scab fungus</name>
    <dbReference type="NCBI Taxonomy" id="5025"/>
    <lineage>
        <taxon>Eukaryota</taxon>
        <taxon>Fungi</taxon>
        <taxon>Dikarya</taxon>
        <taxon>Ascomycota</taxon>
        <taxon>Pezizomycotina</taxon>
        <taxon>Dothideomycetes</taxon>
        <taxon>Pleosporomycetidae</taxon>
        <taxon>Venturiales</taxon>
        <taxon>Venturiaceae</taxon>
        <taxon>Venturia</taxon>
    </lineage>
</organism>
<dbReference type="GO" id="GO:0015031">
    <property type="term" value="P:protein transport"/>
    <property type="evidence" value="ECO:0007669"/>
    <property type="project" value="UniProtKB-KW"/>
</dbReference>
<keyword evidence="4" id="KW-0653">Protein transport</keyword>
<keyword evidence="2" id="KW-0813">Transport</keyword>
<dbReference type="InterPro" id="IPR013880">
    <property type="entry name" value="Yos1"/>
</dbReference>
<evidence type="ECO:0000256" key="7">
    <source>
        <dbReference type="ARBA" id="ARBA00024203"/>
    </source>
</evidence>
<comment type="subcellular location">
    <subcellularLocation>
        <location evidence="1">Membrane</location>
    </subcellularLocation>
</comment>
<evidence type="ECO:0000256" key="8">
    <source>
        <dbReference type="SAM" id="Phobius"/>
    </source>
</evidence>
<dbReference type="GO" id="GO:0006888">
    <property type="term" value="P:endoplasmic reticulum to Golgi vesicle-mediated transport"/>
    <property type="evidence" value="ECO:0007669"/>
    <property type="project" value="TreeGrafter"/>
</dbReference>
<dbReference type="GO" id="GO:0005789">
    <property type="term" value="C:endoplasmic reticulum membrane"/>
    <property type="evidence" value="ECO:0007669"/>
    <property type="project" value="TreeGrafter"/>
</dbReference>
<feature type="transmembrane region" description="Helical" evidence="8">
    <location>
        <begin position="6"/>
        <end position="27"/>
    </location>
</feature>
<keyword evidence="3 8" id="KW-0812">Transmembrane</keyword>
<dbReference type="AlphaFoldDB" id="A0A8H3UEJ2"/>
<evidence type="ECO:0000256" key="6">
    <source>
        <dbReference type="ARBA" id="ARBA00023136"/>
    </source>
</evidence>
<evidence type="ECO:0000256" key="1">
    <source>
        <dbReference type="ARBA" id="ARBA00004370"/>
    </source>
</evidence>
<dbReference type="GO" id="GO:0000139">
    <property type="term" value="C:Golgi membrane"/>
    <property type="evidence" value="ECO:0007669"/>
    <property type="project" value="TreeGrafter"/>
</dbReference>
<reference evidence="9 10" key="1">
    <citation type="submission" date="2019-11" db="EMBL/GenBank/DDBJ databases">
        <title>Venturia inaequalis Genome Resource.</title>
        <authorList>
            <person name="Lichtner F.J."/>
        </authorList>
    </citation>
    <scope>NUCLEOTIDE SEQUENCE [LARGE SCALE GENOMIC DNA]</scope>
    <source>
        <strain evidence="9">Bline_iso_100314</strain>
    </source>
</reference>
<evidence type="ECO:0000256" key="3">
    <source>
        <dbReference type="ARBA" id="ARBA00022692"/>
    </source>
</evidence>
<dbReference type="PANTHER" id="PTHR15858:SF0">
    <property type="entry name" value="IMMEDIATE EARLY RESPONSE 3-INTERACTING PROTEIN 1"/>
    <property type="match status" value="1"/>
</dbReference>
<evidence type="ECO:0008006" key="11">
    <source>
        <dbReference type="Google" id="ProtNLM"/>
    </source>
</evidence>
<dbReference type="EMBL" id="WNWQ01000447">
    <property type="protein sequence ID" value="KAE9967788.1"/>
    <property type="molecule type" value="Genomic_DNA"/>
</dbReference>
<comment type="similarity">
    <text evidence="7">Belongs to the YOS1 family.</text>
</comment>
<evidence type="ECO:0000313" key="10">
    <source>
        <dbReference type="Proteomes" id="UP000433883"/>
    </source>
</evidence>
<evidence type="ECO:0000256" key="4">
    <source>
        <dbReference type="ARBA" id="ARBA00022927"/>
    </source>
</evidence>
<name>A0A8H3UEJ2_VENIN</name>
<accession>A0A8H3UEJ2</accession>
<keyword evidence="6 8" id="KW-0472">Membrane</keyword>
<keyword evidence="5 8" id="KW-1133">Transmembrane helix</keyword>
<evidence type="ECO:0000256" key="2">
    <source>
        <dbReference type="ARBA" id="ARBA00022448"/>
    </source>
</evidence>
<gene>
    <name evidence="9" type="ORF">BLS_006172</name>
</gene>
<dbReference type="GO" id="GO:0030134">
    <property type="term" value="C:COPII-coated ER to Golgi transport vesicle"/>
    <property type="evidence" value="ECO:0007669"/>
    <property type="project" value="TreeGrafter"/>
</dbReference>
<protein>
    <recommendedName>
        <fullName evidence="11">Yos1-like protein</fullName>
    </recommendedName>
</protein>
<evidence type="ECO:0000313" key="9">
    <source>
        <dbReference type="EMBL" id="KAE9967788.1"/>
    </source>
</evidence>
<dbReference type="Proteomes" id="UP000433883">
    <property type="component" value="Unassembled WGS sequence"/>
</dbReference>
<evidence type="ECO:0000256" key="5">
    <source>
        <dbReference type="ARBA" id="ARBA00022989"/>
    </source>
</evidence>